<dbReference type="EMBL" id="CM047738">
    <property type="protein sequence ID" value="KAJ0046202.1"/>
    <property type="molecule type" value="Genomic_DNA"/>
</dbReference>
<proteinExistence type="predicted"/>
<sequence>MFTLTILLELSLMLNLRIIFSLIMVTSSLLIISRMTKKCKILKSKDVIFNEDVMCKDRLNKKLENPSTEGKKQEVVLLKDFAINDMQDNDHEDQEYIAPKVEPQMLVFEPRRSSRTIRAPQRYSLLLHYILLTDSGE</sequence>
<organism evidence="1 2">
    <name type="scientific">Pistacia integerrima</name>
    <dbReference type="NCBI Taxonomy" id="434235"/>
    <lineage>
        <taxon>Eukaryota</taxon>
        <taxon>Viridiplantae</taxon>
        <taxon>Streptophyta</taxon>
        <taxon>Embryophyta</taxon>
        <taxon>Tracheophyta</taxon>
        <taxon>Spermatophyta</taxon>
        <taxon>Magnoliopsida</taxon>
        <taxon>eudicotyledons</taxon>
        <taxon>Gunneridae</taxon>
        <taxon>Pentapetalae</taxon>
        <taxon>rosids</taxon>
        <taxon>malvids</taxon>
        <taxon>Sapindales</taxon>
        <taxon>Anacardiaceae</taxon>
        <taxon>Pistacia</taxon>
    </lineage>
</organism>
<dbReference type="Proteomes" id="UP001163603">
    <property type="component" value="Chromosome 3"/>
</dbReference>
<gene>
    <name evidence="1" type="ORF">Pint_04529</name>
</gene>
<keyword evidence="2" id="KW-1185">Reference proteome</keyword>
<accession>A0ACC0Z4G9</accession>
<reference evidence="2" key="1">
    <citation type="journal article" date="2023" name="G3 (Bethesda)">
        <title>Genome assembly and association tests identify interacting loci associated with vigor, precocity, and sex in interspecific pistachio rootstocks.</title>
        <authorList>
            <person name="Palmer W."/>
            <person name="Jacygrad E."/>
            <person name="Sagayaradj S."/>
            <person name="Cavanaugh K."/>
            <person name="Han R."/>
            <person name="Bertier L."/>
            <person name="Beede B."/>
            <person name="Kafkas S."/>
            <person name="Golino D."/>
            <person name="Preece J."/>
            <person name="Michelmore R."/>
        </authorList>
    </citation>
    <scope>NUCLEOTIDE SEQUENCE [LARGE SCALE GENOMIC DNA]</scope>
</reference>
<protein>
    <submittedName>
        <fullName evidence="1">Uncharacterized protein</fullName>
    </submittedName>
</protein>
<comment type="caution">
    <text evidence="1">The sequence shown here is derived from an EMBL/GenBank/DDBJ whole genome shotgun (WGS) entry which is preliminary data.</text>
</comment>
<name>A0ACC0Z4G9_9ROSI</name>
<evidence type="ECO:0000313" key="1">
    <source>
        <dbReference type="EMBL" id="KAJ0046202.1"/>
    </source>
</evidence>
<evidence type="ECO:0000313" key="2">
    <source>
        <dbReference type="Proteomes" id="UP001163603"/>
    </source>
</evidence>